<keyword evidence="3" id="KW-1185">Reference proteome</keyword>
<dbReference type="InterPro" id="IPR021320">
    <property type="entry name" value="DUF2905"/>
</dbReference>
<evidence type="ECO:0000256" key="1">
    <source>
        <dbReference type="SAM" id="Phobius"/>
    </source>
</evidence>
<gene>
    <name evidence="2" type="ordered locus">Taci_0921</name>
</gene>
<keyword evidence="1" id="KW-0472">Membrane</keyword>
<dbReference type="Pfam" id="PF11146">
    <property type="entry name" value="DUF2905"/>
    <property type="match status" value="1"/>
</dbReference>
<keyword evidence="1" id="KW-1133">Transmembrane helix</keyword>
<dbReference type="Proteomes" id="UP000002030">
    <property type="component" value="Chromosome"/>
</dbReference>
<evidence type="ECO:0000313" key="2">
    <source>
        <dbReference type="EMBL" id="ACZ19153.1"/>
    </source>
</evidence>
<sequence length="75" mass="8096">MWHLGRLIFAMGCVLALCGLAVMLASKLNLPLGRLPGDLVFSRKNVTVFAPFGTMLVVSLVLTLVLNLISRISGR</sequence>
<feature type="transmembrane region" description="Helical" evidence="1">
    <location>
        <begin position="7"/>
        <end position="26"/>
    </location>
</feature>
<dbReference type="EMBL" id="CP001818">
    <property type="protein sequence ID" value="ACZ19153.1"/>
    <property type="molecule type" value="Genomic_DNA"/>
</dbReference>
<dbReference type="EnsemblBacteria" id="ACZ19153">
    <property type="protein sequence ID" value="ACZ19153"/>
    <property type="gene ID" value="Taci_0921"/>
</dbReference>
<dbReference type="OrthoDB" id="5774at2"/>
<accession>D1BA50</accession>
<dbReference type="AlphaFoldDB" id="D1BA50"/>
<dbReference type="PANTHER" id="PTHR36443">
    <property type="entry name" value="BSR5223 PROTEIN"/>
    <property type="match status" value="1"/>
</dbReference>
<protein>
    <recommendedName>
        <fullName evidence="4">DUF2905 domain-containing protein</fullName>
    </recommendedName>
</protein>
<dbReference type="PANTHER" id="PTHR36443:SF1">
    <property type="entry name" value="BSR5223 PROTEIN"/>
    <property type="match status" value="1"/>
</dbReference>
<evidence type="ECO:0008006" key="4">
    <source>
        <dbReference type="Google" id="ProtNLM"/>
    </source>
</evidence>
<name>D1BA50_THEAS</name>
<proteinExistence type="predicted"/>
<dbReference type="HOGENOM" id="CLU_181383_1_1_0"/>
<dbReference type="eggNOG" id="ENOG5030NCY">
    <property type="taxonomic scope" value="Bacteria"/>
</dbReference>
<evidence type="ECO:0000313" key="3">
    <source>
        <dbReference type="Proteomes" id="UP000002030"/>
    </source>
</evidence>
<dbReference type="KEGG" id="tai:Taci_0921"/>
<reference evidence="2 3" key="1">
    <citation type="journal article" date="2009" name="Stand. Genomic Sci.">
        <title>Complete genome sequence of Thermanaerovibrio acidaminovorans type strain (Su883).</title>
        <authorList>
            <person name="Chovatia M."/>
            <person name="Sikorski J."/>
            <person name="Schroder M."/>
            <person name="Lapidus A."/>
            <person name="Nolan M."/>
            <person name="Tice H."/>
            <person name="Glavina Del Rio T."/>
            <person name="Copeland A."/>
            <person name="Cheng J.F."/>
            <person name="Lucas S."/>
            <person name="Chen F."/>
            <person name="Bruce D."/>
            <person name="Goodwin L."/>
            <person name="Pitluck S."/>
            <person name="Ivanova N."/>
            <person name="Mavromatis K."/>
            <person name="Ovchinnikova G."/>
            <person name="Pati A."/>
            <person name="Chen A."/>
            <person name="Palaniappan K."/>
            <person name="Land M."/>
            <person name="Hauser L."/>
            <person name="Chang Y.J."/>
            <person name="Jeffries C.D."/>
            <person name="Chain P."/>
            <person name="Saunders E."/>
            <person name="Detter J.C."/>
            <person name="Brettin T."/>
            <person name="Rohde M."/>
            <person name="Goker M."/>
            <person name="Spring S."/>
            <person name="Bristow J."/>
            <person name="Markowitz V."/>
            <person name="Hugenholtz P."/>
            <person name="Kyrpides N.C."/>
            <person name="Klenk H.P."/>
            <person name="Eisen J.A."/>
        </authorList>
    </citation>
    <scope>NUCLEOTIDE SEQUENCE [LARGE SCALE GENOMIC DNA]</scope>
    <source>
        <strain evidence="3">ATCC 49978 / DSM 6589 / Su883</strain>
    </source>
</reference>
<feature type="transmembrane region" description="Helical" evidence="1">
    <location>
        <begin position="46"/>
        <end position="69"/>
    </location>
</feature>
<keyword evidence="1" id="KW-0812">Transmembrane</keyword>
<organism evidence="2 3">
    <name type="scientific">Thermanaerovibrio acidaminovorans (strain ATCC 49978 / DSM 6589 / Su883)</name>
    <name type="common">Selenomonas acidaminovorans</name>
    <dbReference type="NCBI Taxonomy" id="525903"/>
    <lineage>
        <taxon>Bacteria</taxon>
        <taxon>Thermotogati</taxon>
        <taxon>Synergistota</taxon>
        <taxon>Synergistia</taxon>
        <taxon>Synergistales</taxon>
        <taxon>Synergistaceae</taxon>
        <taxon>Thermanaerovibrio</taxon>
    </lineage>
</organism>
<dbReference type="STRING" id="525903.Taci_0921"/>